<proteinExistence type="predicted"/>
<organism evidence="2 3">
    <name type="scientific">Encephalitozoon hellem</name>
    <name type="common">Microsporidian parasite</name>
    <dbReference type="NCBI Taxonomy" id="27973"/>
    <lineage>
        <taxon>Eukaryota</taxon>
        <taxon>Fungi</taxon>
        <taxon>Fungi incertae sedis</taxon>
        <taxon>Microsporidia</taxon>
        <taxon>Unikaryonidae</taxon>
        <taxon>Encephalitozoon</taxon>
    </lineage>
</organism>
<sequence>MVSMCGIHVRVCVYVYVYDVGGSGLVFIGDFEWAVSDIFLQYFLDLINCLISVCIDGDVEWGGAGDFCGYGHLDGLGFESVLGLGEWASWMDVDDYPSVEVVYRISGG</sequence>
<evidence type="ECO:0000313" key="3">
    <source>
        <dbReference type="Proteomes" id="UP001217963"/>
    </source>
</evidence>
<dbReference type="EMBL" id="CP119064">
    <property type="protein sequence ID" value="WEL38322.1"/>
    <property type="molecule type" value="Genomic_DNA"/>
</dbReference>
<evidence type="ECO:0000313" key="2">
    <source>
        <dbReference type="EMBL" id="WEL38322.1"/>
    </source>
</evidence>
<gene>
    <name evidence="1" type="ORF">PFJ87_03g00140</name>
    <name evidence="2" type="ORF">PFJ87_03g01820</name>
</gene>
<keyword evidence="3" id="KW-1185">Reference proteome</keyword>
<dbReference type="EMBL" id="CP119064">
    <property type="protein sequence ID" value="WEL38158.1"/>
    <property type="molecule type" value="Genomic_DNA"/>
</dbReference>
<protein>
    <submittedName>
        <fullName evidence="2">Uncharacterized protein</fullName>
    </submittedName>
</protein>
<accession>A0ABY8CMW1</accession>
<name>A0ABY8CMW1_ENCHE</name>
<evidence type="ECO:0000313" key="1">
    <source>
        <dbReference type="EMBL" id="WEL38158.1"/>
    </source>
</evidence>
<dbReference type="Proteomes" id="UP001217963">
    <property type="component" value="Chromosome III"/>
</dbReference>
<reference evidence="2 3" key="1">
    <citation type="submission" date="2023-02" db="EMBL/GenBank/DDBJ databases">
        <title>Encephalitozoon hellem ATCC 50451 complete genome.</title>
        <authorList>
            <person name="Mascarenhas dos Santos A.C."/>
            <person name="Julian A.T."/>
            <person name="Pombert J.-F."/>
        </authorList>
    </citation>
    <scope>NUCLEOTIDE SEQUENCE [LARGE SCALE GENOMIC DNA]</scope>
    <source>
        <strain evidence="2 3">ATCC 50451</strain>
    </source>
</reference>